<comment type="caution">
    <text evidence="10">The sequence shown here is derived from an EMBL/GenBank/DDBJ whole genome shotgun (WGS) entry which is preliminary data.</text>
</comment>
<gene>
    <name evidence="10" type="ORF">OM076_13800</name>
</gene>
<keyword evidence="3" id="KW-0597">Phosphoprotein</keyword>
<evidence type="ECO:0000256" key="7">
    <source>
        <dbReference type="ARBA" id="ARBA00022840"/>
    </source>
</evidence>
<dbReference type="InterPro" id="IPR011006">
    <property type="entry name" value="CheY-like_superfamily"/>
</dbReference>
<proteinExistence type="predicted"/>
<sequence>MKQALFVDDDPSVLESLRDALRPWRRGWRATFACGGDTAVDINESIRTTLIVAANQYKYVADIKTELGPVPAIVCSVGDSGCGIPPELAGWVFDPFFTTKDVGRGTGQGLAIARAIVVGRHAGVLSFAPRPGGGTTFTIRLPLTNASNPAVFP</sequence>
<evidence type="ECO:0000256" key="1">
    <source>
        <dbReference type="ARBA" id="ARBA00000085"/>
    </source>
</evidence>
<dbReference type="InterPro" id="IPR004358">
    <property type="entry name" value="Sig_transdc_His_kin-like_C"/>
</dbReference>
<dbReference type="InterPro" id="IPR003594">
    <property type="entry name" value="HATPase_dom"/>
</dbReference>
<dbReference type="PANTHER" id="PTHR43065">
    <property type="entry name" value="SENSOR HISTIDINE KINASE"/>
    <property type="match status" value="1"/>
</dbReference>
<keyword evidence="5" id="KW-0547">Nucleotide-binding</keyword>
<dbReference type="InterPro" id="IPR005467">
    <property type="entry name" value="His_kinase_dom"/>
</dbReference>
<feature type="domain" description="Histidine kinase" evidence="9">
    <location>
        <begin position="76"/>
        <end position="145"/>
    </location>
</feature>
<dbReference type="EC" id="2.7.13.3" evidence="2"/>
<evidence type="ECO:0000256" key="8">
    <source>
        <dbReference type="ARBA" id="ARBA00023012"/>
    </source>
</evidence>
<comment type="catalytic activity">
    <reaction evidence="1">
        <text>ATP + protein L-histidine = ADP + protein N-phospho-L-histidine.</text>
        <dbReference type="EC" id="2.7.13.3"/>
    </reaction>
</comment>
<reference evidence="10" key="1">
    <citation type="submission" date="2022-10" db="EMBL/GenBank/DDBJ databases">
        <title>The WGS of Solirubrobacter ginsenosidimutans DSM 21036.</title>
        <authorList>
            <person name="Jiang Z."/>
        </authorList>
    </citation>
    <scope>NUCLEOTIDE SEQUENCE</scope>
    <source>
        <strain evidence="10">DSM 21036</strain>
    </source>
</reference>
<dbReference type="SMART" id="SM00387">
    <property type="entry name" value="HATPase_c"/>
    <property type="match status" value="1"/>
</dbReference>
<keyword evidence="4" id="KW-0808">Transferase</keyword>
<name>A0A9X3MTV6_9ACTN</name>
<dbReference type="AlphaFoldDB" id="A0A9X3MTV6"/>
<evidence type="ECO:0000259" key="9">
    <source>
        <dbReference type="PROSITE" id="PS50109"/>
    </source>
</evidence>
<dbReference type="SUPFAM" id="SSF55874">
    <property type="entry name" value="ATPase domain of HSP90 chaperone/DNA topoisomerase II/histidine kinase"/>
    <property type="match status" value="1"/>
</dbReference>
<evidence type="ECO:0000256" key="6">
    <source>
        <dbReference type="ARBA" id="ARBA00022777"/>
    </source>
</evidence>
<dbReference type="PANTHER" id="PTHR43065:SF10">
    <property type="entry name" value="PEROXIDE STRESS-ACTIVATED HISTIDINE KINASE MAK3"/>
    <property type="match status" value="1"/>
</dbReference>
<dbReference type="GO" id="GO:0004673">
    <property type="term" value="F:protein histidine kinase activity"/>
    <property type="evidence" value="ECO:0007669"/>
    <property type="project" value="UniProtKB-EC"/>
</dbReference>
<dbReference type="SUPFAM" id="SSF52172">
    <property type="entry name" value="CheY-like"/>
    <property type="match status" value="1"/>
</dbReference>
<dbReference type="InterPro" id="IPR036890">
    <property type="entry name" value="HATPase_C_sf"/>
</dbReference>
<dbReference type="GO" id="GO:0000160">
    <property type="term" value="P:phosphorelay signal transduction system"/>
    <property type="evidence" value="ECO:0007669"/>
    <property type="project" value="UniProtKB-KW"/>
</dbReference>
<evidence type="ECO:0000313" key="11">
    <source>
        <dbReference type="Proteomes" id="UP001149140"/>
    </source>
</evidence>
<organism evidence="10 11">
    <name type="scientific">Solirubrobacter ginsenosidimutans</name>
    <dbReference type="NCBI Taxonomy" id="490573"/>
    <lineage>
        <taxon>Bacteria</taxon>
        <taxon>Bacillati</taxon>
        <taxon>Actinomycetota</taxon>
        <taxon>Thermoleophilia</taxon>
        <taxon>Solirubrobacterales</taxon>
        <taxon>Solirubrobacteraceae</taxon>
        <taxon>Solirubrobacter</taxon>
    </lineage>
</organism>
<keyword evidence="6" id="KW-0418">Kinase</keyword>
<dbReference type="GO" id="GO:0005524">
    <property type="term" value="F:ATP binding"/>
    <property type="evidence" value="ECO:0007669"/>
    <property type="project" value="UniProtKB-KW"/>
</dbReference>
<dbReference type="PROSITE" id="PS50109">
    <property type="entry name" value="HIS_KIN"/>
    <property type="match status" value="1"/>
</dbReference>
<dbReference type="Proteomes" id="UP001149140">
    <property type="component" value="Unassembled WGS sequence"/>
</dbReference>
<dbReference type="PRINTS" id="PR00344">
    <property type="entry name" value="BCTRLSENSOR"/>
</dbReference>
<dbReference type="Pfam" id="PF02518">
    <property type="entry name" value="HATPase_c"/>
    <property type="match status" value="1"/>
</dbReference>
<accession>A0A9X3MTV6</accession>
<dbReference type="RefSeq" id="WP_270040550.1">
    <property type="nucleotide sequence ID" value="NZ_JAPDOD010000011.1"/>
</dbReference>
<dbReference type="Gene3D" id="3.30.565.10">
    <property type="entry name" value="Histidine kinase-like ATPase, C-terminal domain"/>
    <property type="match status" value="1"/>
</dbReference>
<evidence type="ECO:0000256" key="3">
    <source>
        <dbReference type="ARBA" id="ARBA00022553"/>
    </source>
</evidence>
<keyword evidence="7 10" id="KW-0067">ATP-binding</keyword>
<evidence type="ECO:0000256" key="4">
    <source>
        <dbReference type="ARBA" id="ARBA00022679"/>
    </source>
</evidence>
<evidence type="ECO:0000256" key="2">
    <source>
        <dbReference type="ARBA" id="ARBA00012438"/>
    </source>
</evidence>
<keyword evidence="11" id="KW-1185">Reference proteome</keyword>
<evidence type="ECO:0000313" key="10">
    <source>
        <dbReference type="EMBL" id="MDA0161347.1"/>
    </source>
</evidence>
<keyword evidence="8" id="KW-0902">Two-component regulatory system</keyword>
<evidence type="ECO:0000256" key="5">
    <source>
        <dbReference type="ARBA" id="ARBA00022741"/>
    </source>
</evidence>
<dbReference type="EMBL" id="JAPDOD010000011">
    <property type="protein sequence ID" value="MDA0161347.1"/>
    <property type="molecule type" value="Genomic_DNA"/>
</dbReference>
<protein>
    <recommendedName>
        <fullName evidence="2">histidine kinase</fullName>
        <ecNumber evidence="2">2.7.13.3</ecNumber>
    </recommendedName>
</protein>